<gene>
    <name evidence="2" type="ORF">C8D93_102391</name>
</gene>
<name>A0A318EER6_9GAMM</name>
<proteinExistence type="predicted"/>
<dbReference type="InterPro" id="IPR051396">
    <property type="entry name" value="Bact_Antivir_Def_Nuclease"/>
</dbReference>
<dbReference type="SUPFAM" id="SSF52540">
    <property type="entry name" value="P-loop containing nucleoside triphosphate hydrolases"/>
    <property type="match status" value="1"/>
</dbReference>
<dbReference type="GO" id="GO:0006302">
    <property type="term" value="P:double-strand break repair"/>
    <property type="evidence" value="ECO:0007669"/>
    <property type="project" value="InterPro"/>
</dbReference>
<dbReference type="AlphaFoldDB" id="A0A318EER6"/>
<evidence type="ECO:0000313" key="2">
    <source>
        <dbReference type="EMBL" id="PXV70532.1"/>
    </source>
</evidence>
<dbReference type="EMBL" id="QICN01000002">
    <property type="protein sequence ID" value="PXV70532.1"/>
    <property type="molecule type" value="Genomic_DNA"/>
</dbReference>
<dbReference type="PANTHER" id="PTHR43581">
    <property type="entry name" value="ATP/GTP PHOSPHATASE"/>
    <property type="match status" value="1"/>
</dbReference>
<dbReference type="RefSeq" id="WP_110264186.1">
    <property type="nucleotide sequence ID" value="NZ_CAWNXA010000002.1"/>
</dbReference>
<dbReference type="GO" id="GO:0016887">
    <property type="term" value="F:ATP hydrolysis activity"/>
    <property type="evidence" value="ECO:0007669"/>
    <property type="project" value="InterPro"/>
</dbReference>
<dbReference type="PANTHER" id="PTHR43581:SF2">
    <property type="entry name" value="EXCINUCLEASE ATPASE SUBUNIT"/>
    <property type="match status" value="1"/>
</dbReference>
<protein>
    <submittedName>
        <fullName evidence="2">AAA domain-containing protein</fullName>
    </submittedName>
</protein>
<organism evidence="2 3">
    <name type="scientific">Sinimarinibacterium flocculans</name>
    <dbReference type="NCBI Taxonomy" id="985250"/>
    <lineage>
        <taxon>Bacteria</taxon>
        <taxon>Pseudomonadati</taxon>
        <taxon>Pseudomonadota</taxon>
        <taxon>Gammaproteobacteria</taxon>
        <taxon>Nevskiales</taxon>
        <taxon>Nevskiaceae</taxon>
        <taxon>Sinimarinibacterium</taxon>
    </lineage>
</organism>
<dbReference type="InterPro" id="IPR003593">
    <property type="entry name" value="AAA+_ATPase"/>
</dbReference>
<feature type="domain" description="AAA+ ATPase" evidence="1">
    <location>
        <begin position="26"/>
        <end position="465"/>
    </location>
</feature>
<dbReference type="GO" id="GO:0005524">
    <property type="term" value="F:ATP binding"/>
    <property type="evidence" value="ECO:0007669"/>
    <property type="project" value="InterPro"/>
</dbReference>
<dbReference type="Pfam" id="PF13304">
    <property type="entry name" value="AAA_21"/>
    <property type="match status" value="1"/>
</dbReference>
<dbReference type="InterPro" id="IPR003959">
    <property type="entry name" value="ATPase_AAA_core"/>
</dbReference>
<reference evidence="2 3" key="1">
    <citation type="submission" date="2018-04" db="EMBL/GenBank/DDBJ databases">
        <title>Genomic Encyclopedia of Type Strains, Phase IV (KMG-IV): sequencing the most valuable type-strain genomes for metagenomic binning, comparative biology and taxonomic classification.</title>
        <authorList>
            <person name="Goeker M."/>
        </authorList>
    </citation>
    <scope>NUCLEOTIDE SEQUENCE [LARGE SCALE GENOMIC DNA]</scope>
    <source>
        <strain evidence="2 3">DSM 104150</strain>
    </source>
</reference>
<dbReference type="InterPro" id="IPR038729">
    <property type="entry name" value="Rad50/SbcC_AAA"/>
</dbReference>
<dbReference type="Pfam" id="PF13476">
    <property type="entry name" value="AAA_23"/>
    <property type="match status" value="1"/>
</dbReference>
<dbReference type="SMART" id="SM00382">
    <property type="entry name" value="AAA"/>
    <property type="match status" value="1"/>
</dbReference>
<accession>A0A318EER6</accession>
<evidence type="ECO:0000259" key="1">
    <source>
        <dbReference type="SMART" id="SM00382"/>
    </source>
</evidence>
<dbReference type="Proteomes" id="UP000248330">
    <property type="component" value="Unassembled WGS sequence"/>
</dbReference>
<evidence type="ECO:0000313" key="3">
    <source>
        <dbReference type="Proteomes" id="UP000248330"/>
    </source>
</evidence>
<sequence length="467" mass="52818">MDDSPIVRRFSIHALHGYKDVQIAFDSRSRIIIAENGSGKTTILGALASFLKGHFYELQKLRFERIECELNGQPEPVVLLHDHLIPAGGQSLATLREWSRISGRSLSELQTALLADADTTTPFGSGVLHEVYSRSPHDRQTFQQQVNELRGLVREQTSAPALKAMDAVRRVMSNYQILYLPTYRRVELPKVRDRRAQALELERRRYTRGLSEEPGRTAADSIQFGLADVEERLQALMVEIQRQSNIGYRKITATIIDDALSGGLRAESLFPQGLPTVEDLGLFFSRVEETFSTKRRLEQLEELYANGSINSTDNVLLRYFLGKFAEVMSKTREMESRVEAFVERANTYLAQSTDEKQLQYSANTMKVAVFDKWTNSNIDFDSLSSGEKQVLSLMAHMYLGTRKKIVLIDEPELSLSIEWQRRILPDIADAPTCAQLLAITHSPFIFENKLDPFAAPLTVKKTRGDSA</sequence>
<dbReference type="OrthoDB" id="9815944at2"/>
<comment type="caution">
    <text evidence="2">The sequence shown here is derived from an EMBL/GenBank/DDBJ whole genome shotgun (WGS) entry which is preliminary data.</text>
</comment>
<dbReference type="InterPro" id="IPR027417">
    <property type="entry name" value="P-loop_NTPase"/>
</dbReference>
<dbReference type="Gene3D" id="3.40.50.300">
    <property type="entry name" value="P-loop containing nucleotide triphosphate hydrolases"/>
    <property type="match status" value="1"/>
</dbReference>
<keyword evidence="3" id="KW-1185">Reference proteome</keyword>